<dbReference type="PROSITE" id="PS01359">
    <property type="entry name" value="ZF_PHD_1"/>
    <property type="match status" value="1"/>
</dbReference>
<evidence type="ECO:0000256" key="1">
    <source>
        <dbReference type="ARBA" id="ARBA00022723"/>
    </source>
</evidence>
<dbReference type="Proteomes" id="UP001165289">
    <property type="component" value="Unassembled WGS sequence"/>
</dbReference>
<comment type="caution">
    <text evidence="5">The sequence shown here is derived from an EMBL/GenBank/DDBJ whole genome shotgun (WGS) entry which is preliminary data.</text>
</comment>
<sequence>MDPLLQKYAKTVHESLEDVPNELQELISRIREYDVQITNILTEIEGEDMSGDRALLLNQAYKYKSDFMSDVVKLLDDKLYNLDSCYTEVKTAPKLVVHHKAPGEIINSVPRGDLPINKPVSKHRRKQPHNEIVRIPTHRRVSSPAMPSPSKEYPNTNRDSICICKGKQSDHTIICHNDQCKVGTYHMACVGVKSRTEGVWFCNWCIHKIDL</sequence>
<dbReference type="InterPro" id="IPR011011">
    <property type="entry name" value="Znf_FYVE_PHD"/>
</dbReference>
<feature type="domain" description="Zinc finger PHD-type" evidence="4">
    <location>
        <begin position="161"/>
        <end position="206"/>
    </location>
</feature>
<evidence type="ECO:0000313" key="5">
    <source>
        <dbReference type="EMBL" id="KAI6661649.1"/>
    </source>
</evidence>
<name>A0AAV7KK87_9METZ</name>
<evidence type="ECO:0000313" key="6">
    <source>
        <dbReference type="Proteomes" id="UP001165289"/>
    </source>
</evidence>
<gene>
    <name evidence="5" type="ORF">LOD99_13522</name>
</gene>
<accession>A0AAV7KK87</accession>
<keyword evidence="1" id="KW-0479">Metal-binding</keyword>
<protein>
    <submittedName>
        <fullName evidence="5">Inhibitor of growth protein 4</fullName>
    </submittedName>
</protein>
<proteinExistence type="predicted"/>
<evidence type="ECO:0000256" key="3">
    <source>
        <dbReference type="ARBA" id="ARBA00022833"/>
    </source>
</evidence>
<keyword evidence="3" id="KW-0862">Zinc</keyword>
<evidence type="ECO:0000256" key="2">
    <source>
        <dbReference type="ARBA" id="ARBA00022771"/>
    </source>
</evidence>
<keyword evidence="6" id="KW-1185">Reference proteome</keyword>
<reference evidence="5 6" key="1">
    <citation type="journal article" date="2023" name="BMC Biol.">
        <title>The compact genome of the sponge Oopsacas minuta (Hexactinellida) is lacking key metazoan core genes.</title>
        <authorList>
            <person name="Santini S."/>
            <person name="Schenkelaars Q."/>
            <person name="Jourda C."/>
            <person name="Duchesne M."/>
            <person name="Belahbib H."/>
            <person name="Rocher C."/>
            <person name="Selva M."/>
            <person name="Riesgo A."/>
            <person name="Vervoort M."/>
            <person name="Leys S.P."/>
            <person name="Kodjabachian L."/>
            <person name="Le Bivic A."/>
            <person name="Borchiellini C."/>
            <person name="Claverie J.M."/>
            <person name="Renard E."/>
        </authorList>
    </citation>
    <scope>NUCLEOTIDE SEQUENCE [LARGE SCALE GENOMIC DNA]</scope>
    <source>
        <strain evidence="5">SPO-2</strain>
    </source>
</reference>
<dbReference type="SUPFAM" id="SSF57903">
    <property type="entry name" value="FYVE/PHD zinc finger"/>
    <property type="match status" value="1"/>
</dbReference>
<dbReference type="Gene3D" id="3.30.40.10">
    <property type="entry name" value="Zinc/RING finger domain, C3HC4 (zinc finger)"/>
    <property type="match status" value="1"/>
</dbReference>
<dbReference type="InterPro" id="IPR019786">
    <property type="entry name" value="Zinc_finger_PHD-type_CS"/>
</dbReference>
<dbReference type="InterPro" id="IPR013083">
    <property type="entry name" value="Znf_RING/FYVE/PHD"/>
</dbReference>
<keyword evidence="2" id="KW-0863">Zinc-finger</keyword>
<dbReference type="GO" id="GO:0008270">
    <property type="term" value="F:zinc ion binding"/>
    <property type="evidence" value="ECO:0007669"/>
    <property type="project" value="UniProtKB-KW"/>
</dbReference>
<dbReference type="AlphaFoldDB" id="A0AAV7KK87"/>
<organism evidence="5 6">
    <name type="scientific">Oopsacas minuta</name>
    <dbReference type="NCBI Taxonomy" id="111878"/>
    <lineage>
        <taxon>Eukaryota</taxon>
        <taxon>Metazoa</taxon>
        <taxon>Porifera</taxon>
        <taxon>Hexactinellida</taxon>
        <taxon>Hexasterophora</taxon>
        <taxon>Lyssacinosida</taxon>
        <taxon>Leucopsacidae</taxon>
        <taxon>Oopsacas</taxon>
    </lineage>
</organism>
<dbReference type="EMBL" id="JAKMXF010000011">
    <property type="protein sequence ID" value="KAI6661649.1"/>
    <property type="molecule type" value="Genomic_DNA"/>
</dbReference>
<dbReference type="InterPro" id="IPR001965">
    <property type="entry name" value="Znf_PHD"/>
</dbReference>
<evidence type="ECO:0000259" key="4">
    <source>
        <dbReference type="SMART" id="SM00249"/>
    </source>
</evidence>
<dbReference type="SMART" id="SM00249">
    <property type="entry name" value="PHD"/>
    <property type="match status" value="1"/>
</dbReference>